<organism evidence="1 2">
    <name type="scientific">Russula ochroleuca</name>
    <dbReference type="NCBI Taxonomy" id="152965"/>
    <lineage>
        <taxon>Eukaryota</taxon>
        <taxon>Fungi</taxon>
        <taxon>Dikarya</taxon>
        <taxon>Basidiomycota</taxon>
        <taxon>Agaricomycotina</taxon>
        <taxon>Agaricomycetes</taxon>
        <taxon>Russulales</taxon>
        <taxon>Russulaceae</taxon>
        <taxon>Russula</taxon>
    </lineage>
</organism>
<accession>A0A9P5T728</accession>
<reference evidence="1" key="2">
    <citation type="journal article" date="2020" name="Nat. Commun.">
        <title>Large-scale genome sequencing of mycorrhizal fungi provides insights into the early evolution of symbiotic traits.</title>
        <authorList>
            <person name="Miyauchi S."/>
            <person name="Kiss E."/>
            <person name="Kuo A."/>
            <person name="Drula E."/>
            <person name="Kohler A."/>
            <person name="Sanchez-Garcia M."/>
            <person name="Morin E."/>
            <person name="Andreopoulos B."/>
            <person name="Barry K.W."/>
            <person name="Bonito G."/>
            <person name="Buee M."/>
            <person name="Carver A."/>
            <person name="Chen C."/>
            <person name="Cichocki N."/>
            <person name="Clum A."/>
            <person name="Culley D."/>
            <person name="Crous P.W."/>
            <person name="Fauchery L."/>
            <person name="Girlanda M."/>
            <person name="Hayes R.D."/>
            <person name="Keri Z."/>
            <person name="LaButti K."/>
            <person name="Lipzen A."/>
            <person name="Lombard V."/>
            <person name="Magnuson J."/>
            <person name="Maillard F."/>
            <person name="Murat C."/>
            <person name="Nolan M."/>
            <person name="Ohm R.A."/>
            <person name="Pangilinan J."/>
            <person name="Pereira M.F."/>
            <person name="Perotto S."/>
            <person name="Peter M."/>
            <person name="Pfister S."/>
            <person name="Riley R."/>
            <person name="Sitrit Y."/>
            <person name="Stielow J.B."/>
            <person name="Szollosi G."/>
            <person name="Zifcakova L."/>
            <person name="Stursova M."/>
            <person name="Spatafora J.W."/>
            <person name="Tedersoo L."/>
            <person name="Vaario L.M."/>
            <person name="Yamada A."/>
            <person name="Yan M."/>
            <person name="Wang P."/>
            <person name="Xu J."/>
            <person name="Bruns T."/>
            <person name="Baldrian P."/>
            <person name="Vilgalys R."/>
            <person name="Dunand C."/>
            <person name="Henrissat B."/>
            <person name="Grigoriev I.V."/>
            <person name="Hibbett D."/>
            <person name="Nagy L.G."/>
            <person name="Martin F.M."/>
        </authorList>
    </citation>
    <scope>NUCLEOTIDE SEQUENCE</scope>
    <source>
        <strain evidence="1">Prilba</strain>
    </source>
</reference>
<dbReference type="EMBL" id="WHVB01000011">
    <property type="protein sequence ID" value="KAF8478501.1"/>
    <property type="molecule type" value="Genomic_DNA"/>
</dbReference>
<evidence type="ECO:0000313" key="1">
    <source>
        <dbReference type="EMBL" id="KAF8478501.1"/>
    </source>
</evidence>
<dbReference type="OrthoDB" id="3262748at2759"/>
<evidence type="ECO:0000313" key="2">
    <source>
        <dbReference type="Proteomes" id="UP000759537"/>
    </source>
</evidence>
<sequence>METPLQVFLPDCPFTSTADIIVTVPLPRDWGAYLWRFDKPYIFASELSTGEVVTFVSEAKCKETTAAQRQLTFDLCSAQHQRRALGFDDGQIFGATVVGDVLSMYCSTWENDIVSVYPVMSSFDLSTFPGFIACYIVLCKVSDYVRGEVNKVLKEWGTKDGKSKFEEVCRNAIDDP</sequence>
<dbReference type="AlphaFoldDB" id="A0A9P5T728"/>
<dbReference type="Proteomes" id="UP000759537">
    <property type="component" value="Unassembled WGS sequence"/>
</dbReference>
<comment type="caution">
    <text evidence="1">The sequence shown here is derived from an EMBL/GenBank/DDBJ whole genome shotgun (WGS) entry which is preliminary data.</text>
</comment>
<name>A0A9P5T728_9AGAM</name>
<reference evidence="1" key="1">
    <citation type="submission" date="2019-10" db="EMBL/GenBank/DDBJ databases">
        <authorList>
            <consortium name="DOE Joint Genome Institute"/>
            <person name="Kuo A."/>
            <person name="Miyauchi S."/>
            <person name="Kiss E."/>
            <person name="Drula E."/>
            <person name="Kohler A."/>
            <person name="Sanchez-Garcia M."/>
            <person name="Andreopoulos B."/>
            <person name="Barry K.W."/>
            <person name="Bonito G."/>
            <person name="Buee M."/>
            <person name="Carver A."/>
            <person name="Chen C."/>
            <person name="Cichocki N."/>
            <person name="Clum A."/>
            <person name="Culley D."/>
            <person name="Crous P.W."/>
            <person name="Fauchery L."/>
            <person name="Girlanda M."/>
            <person name="Hayes R."/>
            <person name="Keri Z."/>
            <person name="LaButti K."/>
            <person name="Lipzen A."/>
            <person name="Lombard V."/>
            <person name="Magnuson J."/>
            <person name="Maillard F."/>
            <person name="Morin E."/>
            <person name="Murat C."/>
            <person name="Nolan M."/>
            <person name="Ohm R."/>
            <person name="Pangilinan J."/>
            <person name="Pereira M."/>
            <person name="Perotto S."/>
            <person name="Peter M."/>
            <person name="Riley R."/>
            <person name="Sitrit Y."/>
            <person name="Stielow B."/>
            <person name="Szollosi G."/>
            <person name="Zifcakova L."/>
            <person name="Stursova M."/>
            <person name="Spatafora J.W."/>
            <person name="Tedersoo L."/>
            <person name="Vaario L.-M."/>
            <person name="Yamada A."/>
            <person name="Yan M."/>
            <person name="Wang P."/>
            <person name="Xu J."/>
            <person name="Bruns T."/>
            <person name="Baldrian P."/>
            <person name="Vilgalys R."/>
            <person name="Henrissat B."/>
            <person name="Grigoriev I.V."/>
            <person name="Hibbett D."/>
            <person name="Nagy L.G."/>
            <person name="Martin F.M."/>
        </authorList>
    </citation>
    <scope>NUCLEOTIDE SEQUENCE</scope>
    <source>
        <strain evidence="1">Prilba</strain>
    </source>
</reference>
<protein>
    <submittedName>
        <fullName evidence="1">Uncharacterized protein</fullName>
    </submittedName>
</protein>
<proteinExistence type="predicted"/>
<gene>
    <name evidence="1" type="ORF">DFH94DRAFT_58675</name>
</gene>
<keyword evidence="2" id="KW-1185">Reference proteome</keyword>